<proteinExistence type="predicted"/>
<comment type="caution">
    <text evidence="2">The sequence shown here is derived from an EMBL/GenBank/DDBJ whole genome shotgun (WGS) entry which is preliminary data.</text>
</comment>
<evidence type="ECO:0000313" key="2">
    <source>
        <dbReference type="EMBL" id="PWN07232.1"/>
    </source>
</evidence>
<accession>A0A316TX73</accession>
<feature type="signal peptide" evidence="1">
    <location>
        <begin position="1"/>
        <end position="24"/>
    </location>
</feature>
<feature type="chain" id="PRO_5016395578" evidence="1">
    <location>
        <begin position="25"/>
        <end position="277"/>
    </location>
</feature>
<organism evidence="2 3">
    <name type="scientific">Rhodohalobacter mucosus</name>
    <dbReference type="NCBI Taxonomy" id="2079485"/>
    <lineage>
        <taxon>Bacteria</taxon>
        <taxon>Pseudomonadati</taxon>
        <taxon>Balneolota</taxon>
        <taxon>Balneolia</taxon>
        <taxon>Balneolales</taxon>
        <taxon>Balneolaceae</taxon>
        <taxon>Rhodohalobacter</taxon>
    </lineage>
</organism>
<evidence type="ECO:0000256" key="1">
    <source>
        <dbReference type="SAM" id="SignalP"/>
    </source>
</evidence>
<name>A0A316TX73_9BACT</name>
<dbReference type="EMBL" id="QGGB01000004">
    <property type="protein sequence ID" value="PWN07232.1"/>
    <property type="molecule type" value="Genomic_DNA"/>
</dbReference>
<sequence>MRTFKRITTVSILFIHLVIVPALAAAQPAPGQLADMILEMNADRLSGIEAVEITVEAQDNIIPASTTRYVKQSENGRVWLRPENEDPEIDSGLLSGVFDDQLPILISGAESIENDQFNNFSVYRVFIDDADLLNTLVSDDIEFEDTSAEMSVRSATVWLDREELIARKLRFVQGDDSGKEFIVDILMEDYQMHSGLPVAHTVTFQFSGMETEFTDEEIAEARRGLEAFRQQLEQMPEAQRKMIEEQMKPQIERMESILDTGEIGDMVFLVQEVRVNP</sequence>
<reference evidence="2 3" key="1">
    <citation type="submission" date="2018-05" db="EMBL/GenBank/DDBJ databases">
        <title>Rhodohalobacter halophilus gen. nov., sp. nov., a moderately halophilic member of the family Balneolaceae.</title>
        <authorList>
            <person name="Liu Z.-W."/>
        </authorList>
    </citation>
    <scope>NUCLEOTIDE SEQUENCE [LARGE SCALE GENOMIC DNA]</scope>
    <source>
        <strain evidence="2 3">8A47</strain>
    </source>
</reference>
<keyword evidence="1" id="KW-0732">Signal</keyword>
<dbReference type="OrthoDB" id="1523586at2"/>
<evidence type="ECO:0000313" key="3">
    <source>
        <dbReference type="Proteomes" id="UP000245533"/>
    </source>
</evidence>
<dbReference type="AlphaFoldDB" id="A0A316TX73"/>
<dbReference type="Proteomes" id="UP000245533">
    <property type="component" value="Unassembled WGS sequence"/>
</dbReference>
<keyword evidence="3" id="KW-1185">Reference proteome</keyword>
<dbReference type="RefSeq" id="WP_109645896.1">
    <property type="nucleotide sequence ID" value="NZ_QGGB01000004.1"/>
</dbReference>
<protein>
    <submittedName>
        <fullName evidence="2">Uncharacterized protein</fullName>
    </submittedName>
</protein>
<gene>
    <name evidence="2" type="ORF">DDZ15_05380</name>
</gene>